<proteinExistence type="inferred from homology"/>
<comment type="function">
    <text evidence="1">Probable essential component of SCF (SKP1-CUL1-F-box protein) E3 ubiquitin-protein ligase complexes, which mediate the ubiquitination and subsequent proteasomal degradation of target proteins. Regulates cell proliferation during embryonic and larval development.</text>
</comment>
<dbReference type="InterPro" id="IPR011333">
    <property type="entry name" value="SKP1/BTB/POZ_sf"/>
</dbReference>
<keyword evidence="4" id="KW-1185">Reference proteome</keyword>
<dbReference type="Proteomes" id="UP000783686">
    <property type="component" value="Unassembled WGS sequence"/>
</dbReference>
<dbReference type="GO" id="GO:0006511">
    <property type="term" value="P:ubiquitin-dependent protein catabolic process"/>
    <property type="evidence" value="ECO:0007669"/>
    <property type="project" value="InterPro"/>
</dbReference>
<organism evidence="3 4">
    <name type="scientific">Bursaphelenchus okinawaensis</name>
    <dbReference type="NCBI Taxonomy" id="465554"/>
    <lineage>
        <taxon>Eukaryota</taxon>
        <taxon>Metazoa</taxon>
        <taxon>Ecdysozoa</taxon>
        <taxon>Nematoda</taxon>
        <taxon>Chromadorea</taxon>
        <taxon>Rhabditida</taxon>
        <taxon>Tylenchina</taxon>
        <taxon>Tylenchomorpha</taxon>
        <taxon>Aphelenchoidea</taxon>
        <taxon>Aphelenchoididae</taxon>
        <taxon>Bursaphelenchus</taxon>
    </lineage>
</organism>
<dbReference type="PIRSF" id="PIRSF028729">
    <property type="entry name" value="E3_ubiquit_lig_SCF_Skp"/>
    <property type="match status" value="1"/>
</dbReference>
<dbReference type="Gene3D" id="3.30.710.10">
    <property type="entry name" value="Potassium Channel Kv1.1, Chain A"/>
    <property type="match status" value="1"/>
</dbReference>
<dbReference type="PANTHER" id="PTHR11165">
    <property type="entry name" value="SKP1"/>
    <property type="match status" value="1"/>
</dbReference>
<comment type="caution">
    <text evidence="3">The sequence shown here is derived from an EMBL/GenBank/DDBJ whole genome shotgun (WGS) entry which is preliminary data.</text>
</comment>
<comment type="pathway">
    <text evidence="1">Protein modification; protein ubiquitination.</text>
</comment>
<dbReference type="OrthoDB" id="6771217at2759"/>
<evidence type="ECO:0000256" key="1">
    <source>
        <dbReference type="PIRNR" id="PIRNR028729"/>
    </source>
</evidence>
<protein>
    <recommendedName>
        <fullName evidence="1">Skp1-related protein</fullName>
    </recommendedName>
</protein>
<sequence length="134" mass="15111">MLVTLIADFDNFDNPIEVPVSKISVATIMIVKEWMLAHKEDGDMFKNETTSEWDSTLTESERAFFHKLSENELYELISAANFLDMPHLLDKACELVAGMVRGRSSEEIAQIFGLNSLAAAKRNTVDVENQWLGD</sequence>
<gene>
    <name evidence="3" type="ORF">BOKJ2_LOCUS5029</name>
</gene>
<dbReference type="EMBL" id="CAJFDH010000003">
    <property type="protein sequence ID" value="CAD5213311.1"/>
    <property type="molecule type" value="Genomic_DNA"/>
</dbReference>
<dbReference type="InterPro" id="IPR016072">
    <property type="entry name" value="Skp1_comp_dimer"/>
</dbReference>
<evidence type="ECO:0000313" key="4">
    <source>
        <dbReference type="Proteomes" id="UP000614601"/>
    </source>
</evidence>
<dbReference type="Proteomes" id="UP000614601">
    <property type="component" value="Unassembled WGS sequence"/>
</dbReference>
<name>A0A811KB13_9BILA</name>
<keyword evidence="1" id="KW-0833">Ubl conjugation pathway</keyword>
<dbReference type="GO" id="GO:0016567">
    <property type="term" value="P:protein ubiquitination"/>
    <property type="evidence" value="ECO:0007669"/>
    <property type="project" value="UniProtKB-UniPathway"/>
</dbReference>
<dbReference type="SUPFAM" id="SSF81382">
    <property type="entry name" value="Skp1 dimerisation domain-like"/>
    <property type="match status" value="1"/>
</dbReference>
<dbReference type="EMBL" id="CAJFCW020000003">
    <property type="protein sequence ID" value="CAG9100612.1"/>
    <property type="molecule type" value="Genomic_DNA"/>
</dbReference>
<evidence type="ECO:0000259" key="2">
    <source>
        <dbReference type="Pfam" id="PF01466"/>
    </source>
</evidence>
<dbReference type="InterPro" id="IPR016897">
    <property type="entry name" value="SKP1"/>
</dbReference>
<accession>A0A811KB13</accession>
<evidence type="ECO:0000313" key="3">
    <source>
        <dbReference type="EMBL" id="CAD5213311.1"/>
    </source>
</evidence>
<dbReference type="AlphaFoldDB" id="A0A811KB13"/>
<feature type="domain" description="SKP1 component dimerisation" evidence="2">
    <location>
        <begin position="87"/>
        <end position="116"/>
    </location>
</feature>
<dbReference type="InterPro" id="IPR036296">
    <property type="entry name" value="SKP1-like_dim_sf"/>
</dbReference>
<comment type="similarity">
    <text evidence="1">Belongs to the SKP1 family.</text>
</comment>
<reference evidence="3" key="1">
    <citation type="submission" date="2020-09" db="EMBL/GenBank/DDBJ databases">
        <authorList>
            <person name="Kikuchi T."/>
        </authorList>
    </citation>
    <scope>NUCLEOTIDE SEQUENCE</scope>
    <source>
        <strain evidence="3">SH1</strain>
    </source>
</reference>
<dbReference type="UniPathway" id="UPA00143"/>
<dbReference type="Pfam" id="PF01466">
    <property type="entry name" value="Skp1"/>
    <property type="match status" value="1"/>
</dbReference>